<dbReference type="AlphaFoldDB" id="A0AAN6P6H9"/>
<dbReference type="PANTHER" id="PTHR12461">
    <property type="entry name" value="HYPOXIA-INDUCIBLE FACTOR 1 ALPHA INHIBITOR-RELATED"/>
    <property type="match status" value="1"/>
</dbReference>
<evidence type="ECO:0000313" key="3">
    <source>
        <dbReference type="Proteomes" id="UP001303115"/>
    </source>
</evidence>
<gene>
    <name evidence="2" type="ORF">C8A01DRAFT_50588</name>
</gene>
<comment type="caution">
    <text evidence="2">The sequence shown here is derived from an EMBL/GenBank/DDBJ whole genome shotgun (WGS) entry which is preliminary data.</text>
</comment>
<dbReference type="SUPFAM" id="SSF51197">
    <property type="entry name" value="Clavaminate synthase-like"/>
    <property type="match status" value="1"/>
</dbReference>
<sequence>MRQLINPRSYAPPLRLLAKRHISFGTRQAALRNTVDEIDARLDIAQFRRITRAAEDRLKAVVFRRQAQPGAFLRPDSIVKQPVVLPALAKWFIRDQQGQSMGLSRHFKQFKPSIVPYELVFGEGGLPGEADDSAVAFRDWLREKSPHLLKRRLSQVLARHETGDEQLDAYTDFVRFDAPLGLLDAALQYNSSLELRGHLKPVSQLYIAQASLSDLPQDLQLDVPTPQALVAPPTPQVPYTADIYDSSLWLGLEPTFTPWHRDPNHNLFCQLCGSKTVRLLPPEAGARLFKKVMSRLGSTGDNVAIRGVEMMRGAERQAWQDGIWGPDAPPFILETVVHPRDVMFIPKGWWHSVKSTGGGEGTLNASVNWWFRWRDPSTRTFNGGANTDPSASLGGGS</sequence>
<accession>A0AAN6P6H9</accession>
<proteinExistence type="predicted"/>
<evidence type="ECO:0000313" key="2">
    <source>
        <dbReference type="EMBL" id="KAK4032658.1"/>
    </source>
</evidence>
<dbReference type="Pfam" id="PF13621">
    <property type="entry name" value="Cupin_8"/>
    <property type="match status" value="1"/>
</dbReference>
<dbReference type="InterPro" id="IPR041667">
    <property type="entry name" value="Cupin_8"/>
</dbReference>
<dbReference type="PANTHER" id="PTHR12461:SF105">
    <property type="entry name" value="HYPOXIA-INDUCIBLE FACTOR 1-ALPHA INHIBITOR"/>
    <property type="match status" value="1"/>
</dbReference>
<dbReference type="PROSITE" id="PS51184">
    <property type="entry name" value="JMJC"/>
    <property type="match status" value="1"/>
</dbReference>
<dbReference type="InterPro" id="IPR003347">
    <property type="entry name" value="JmjC_dom"/>
</dbReference>
<evidence type="ECO:0000259" key="1">
    <source>
        <dbReference type="PROSITE" id="PS51184"/>
    </source>
</evidence>
<feature type="domain" description="JmjC" evidence="1">
    <location>
        <begin position="212"/>
        <end position="386"/>
    </location>
</feature>
<dbReference type="Gene3D" id="2.60.120.650">
    <property type="entry name" value="Cupin"/>
    <property type="match status" value="1"/>
</dbReference>
<organism evidence="2 3">
    <name type="scientific">Parachaetomium inaequale</name>
    <dbReference type="NCBI Taxonomy" id="2588326"/>
    <lineage>
        <taxon>Eukaryota</taxon>
        <taxon>Fungi</taxon>
        <taxon>Dikarya</taxon>
        <taxon>Ascomycota</taxon>
        <taxon>Pezizomycotina</taxon>
        <taxon>Sordariomycetes</taxon>
        <taxon>Sordariomycetidae</taxon>
        <taxon>Sordariales</taxon>
        <taxon>Chaetomiaceae</taxon>
        <taxon>Parachaetomium</taxon>
    </lineage>
</organism>
<dbReference type="EMBL" id="MU854586">
    <property type="protein sequence ID" value="KAK4032658.1"/>
    <property type="molecule type" value="Genomic_DNA"/>
</dbReference>
<name>A0AAN6P6H9_9PEZI</name>
<keyword evidence="3" id="KW-1185">Reference proteome</keyword>
<reference evidence="3" key="1">
    <citation type="journal article" date="2023" name="Mol. Phylogenet. Evol.">
        <title>Genome-scale phylogeny and comparative genomics of the fungal order Sordariales.</title>
        <authorList>
            <person name="Hensen N."/>
            <person name="Bonometti L."/>
            <person name="Westerberg I."/>
            <person name="Brannstrom I.O."/>
            <person name="Guillou S."/>
            <person name="Cros-Aarteil S."/>
            <person name="Calhoun S."/>
            <person name="Haridas S."/>
            <person name="Kuo A."/>
            <person name="Mondo S."/>
            <person name="Pangilinan J."/>
            <person name="Riley R."/>
            <person name="LaButti K."/>
            <person name="Andreopoulos B."/>
            <person name="Lipzen A."/>
            <person name="Chen C."/>
            <person name="Yan M."/>
            <person name="Daum C."/>
            <person name="Ng V."/>
            <person name="Clum A."/>
            <person name="Steindorff A."/>
            <person name="Ohm R.A."/>
            <person name="Martin F."/>
            <person name="Silar P."/>
            <person name="Natvig D.O."/>
            <person name="Lalanne C."/>
            <person name="Gautier V."/>
            <person name="Ament-Velasquez S.L."/>
            <person name="Kruys A."/>
            <person name="Hutchinson M.I."/>
            <person name="Powell A.J."/>
            <person name="Barry K."/>
            <person name="Miller A.N."/>
            <person name="Grigoriev I.V."/>
            <person name="Debuchy R."/>
            <person name="Gladieux P."/>
            <person name="Hiltunen Thoren M."/>
            <person name="Johannesson H."/>
        </authorList>
    </citation>
    <scope>NUCLEOTIDE SEQUENCE [LARGE SCALE GENOMIC DNA]</scope>
    <source>
        <strain evidence="3">CBS 284.82</strain>
    </source>
</reference>
<protein>
    <recommendedName>
        <fullName evidence="1">JmjC domain-containing protein</fullName>
    </recommendedName>
</protein>
<dbReference type="SMART" id="SM00558">
    <property type="entry name" value="JmjC"/>
    <property type="match status" value="1"/>
</dbReference>
<dbReference type="Proteomes" id="UP001303115">
    <property type="component" value="Unassembled WGS sequence"/>
</dbReference>